<evidence type="ECO:0000313" key="2">
    <source>
        <dbReference type="Proteomes" id="UP000266482"/>
    </source>
</evidence>
<protein>
    <submittedName>
        <fullName evidence="1">Uncharacterized protein</fullName>
    </submittedName>
</protein>
<evidence type="ECO:0000313" key="1">
    <source>
        <dbReference type="EMBL" id="RIX52613.1"/>
    </source>
</evidence>
<comment type="caution">
    <text evidence="1">The sequence shown here is derived from an EMBL/GenBank/DDBJ whole genome shotgun (WGS) entry which is preliminary data.</text>
</comment>
<reference evidence="1 2" key="1">
    <citation type="submission" date="2018-09" db="EMBL/GenBank/DDBJ databases">
        <title>Paenibacillus aracenensis nov. sp. isolated from a cave in southern Spain.</title>
        <authorList>
            <person name="Jurado V."/>
            <person name="Gutierrez-Patricio S."/>
            <person name="Gonzalez-Pimentel J.L."/>
            <person name="Miller A.Z."/>
            <person name="Laiz L."/>
            <person name="Saiz-Jimenez C."/>
        </authorList>
    </citation>
    <scope>NUCLEOTIDE SEQUENCE [LARGE SCALE GENOMIC DNA]</scope>
    <source>
        <strain evidence="1 2">DSM 22867</strain>
    </source>
</reference>
<sequence length="129" mass="14374">MPSTMKWFSVLGLSIYSEVPLPARLQAVPFNNYADIVIVMDPFLKNGMDPGKFYSSWSPSIATLCVPDTGVLRMMGGVRMIVSPFAGADEDRLQQLILKDGMNAIVEQRGFSVEEHKERETVMAYGRLV</sequence>
<accession>A0A3A1V226</accession>
<organism evidence="1 2">
    <name type="scientific">Paenibacillus nanensis</name>
    <dbReference type="NCBI Taxonomy" id="393251"/>
    <lineage>
        <taxon>Bacteria</taxon>
        <taxon>Bacillati</taxon>
        <taxon>Bacillota</taxon>
        <taxon>Bacilli</taxon>
        <taxon>Bacillales</taxon>
        <taxon>Paenibacillaceae</taxon>
        <taxon>Paenibacillus</taxon>
    </lineage>
</organism>
<dbReference type="EMBL" id="QXQA01000006">
    <property type="protein sequence ID" value="RIX52613.1"/>
    <property type="molecule type" value="Genomic_DNA"/>
</dbReference>
<name>A0A3A1V226_9BACL</name>
<dbReference type="AlphaFoldDB" id="A0A3A1V226"/>
<keyword evidence="2" id="KW-1185">Reference proteome</keyword>
<gene>
    <name evidence="1" type="ORF">D3P08_11355</name>
</gene>
<dbReference type="Proteomes" id="UP000266482">
    <property type="component" value="Unassembled WGS sequence"/>
</dbReference>
<proteinExistence type="predicted"/>